<evidence type="ECO:0000313" key="3">
    <source>
        <dbReference type="Proteomes" id="UP001287059"/>
    </source>
</evidence>
<dbReference type="Gene3D" id="3.40.33.10">
    <property type="entry name" value="CAP"/>
    <property type="match status" value="1"/>
</dbReference>
<evidence type="ECO:0000259" key="1">
    <source>
        <dbReference type="Pfam" id="PF00188"/>
    </source>
</evidence>
<protein>
    <submittedName>
        <fullName evidence="2">CAP domain-containing protein</fullName>
    </submittedName>
</protein>
<dbReference type="PANTHER" id="PTHR31157">
    <property type="entry name" value="SCP DOMAIN-CONTAINING PROTEIN"/>
    <property type="match status" value="1"/>
</dbReference>
<dbReference type="SUPFAM" id="SSF55797">
    <property type="entry name" value="PR-1-like"/>
    <property type="match status" value="1"/>
</dbReference>
<name>A0ABU4Y620_9HYPH</name>
<dbReference type="InterPro" id="IPR014044">
    <property type="entry name" value="CAP_dom"/>
</dbReference>
<dbReference type="RefSeq" id="WP_320290477.1">
    <property type="nucleotide sequence ID" value="NZ_JAVIIW010000048.1"/>
</dbReference>
<sequence length="176" mass="18820">MIAGIRGRMTSLTTDSRNLDRRTLLKAAGLVALGGIAACTSVSLPTGEGAGVSSSATSTLSTIRTSAGLPALVPDAQLEQAALQQAGYMASGGRMSHTTGWGKDFASRMMDNGVHGTAAENIAEGRFDLQKLFDIWMHSDGHRRNMLDPDFSRFGLAYMRDGRDPSLRYWALVLGR</sequence>
<comment type="caution">
    <text evidence="2">The sequence shown here is derived from an EMBL/GenBank/DDBJ whole genome shotgun (WGS) entry which is preliminary data.</text>
</comment>
<dbReference type="PANTHER" id="PTHR31157:SF1">
    <property type="entry name" value="SCP DOMAIN-CONTAINING PROTEIN"/>
    <property type="match status" value="1"/>
</dbReference>
<proteinExistence type="predicted"/>
<dbReference type="CDD" id="cd05379">
    <property type="entry name" value="CAP_bacterial"/>
    <property type="match status" value="1"/>
</dbReference>
<accession>A0ABU4Y620</accession>
<organism evidence="2 3">
    <name type="scientific">Mesorhizobium album</name>
    <dbReference type="NCBI Taxonomy" id="3072314"/>
    <lineage>
        <taxon>Bacteria</taxon>
        <taxon>Pseudomonadati</taxon>
        <taxon>Pseudomonadota</taxon>
        <taxon>Alphaproteobacteria</taxon>
        <taxon>Hyphomicrobiales</taxon>
        <taxon>Phyllobacteriaceae</taxon>
        <taxon>Mesorhizobium</taxon>
    </lineage>
</organism>
<dbReference type="EMBL" id="JAVIIW010000048">
    <property type="protein sequence ID" value="MDX8482381.1"/>
    <property type="molecule type" value="Genomic_DNA"/>
</dbReference>
<feature type="domain" description="SCP" evidence="1">
    <location>
        <begin position="62"/>
        <end position="170"/>
    </location>
</feature>
<gene>
    <name evidence="2" type="ORF">RFN28_28555</name>
</gene>
<keyword evidence="3" id="KW-1185">Reference proteome</keyword>
<reference evidence="2 3" key="1">
    <citation type="submission" date="2023-08" db="EMBL/GenBank/DDBJ databases">
        <title>Implementing the SeqCode for naming new Mesorhizobium species isolated from Vachellia karroo root nodules.</title>
        <authorList>
            <person name="Van Lill M."/>
        </authorList>
    </citation>
    <scope>NUCLEOTIDE SEQUENCE [LARGE SCALE GENOMIC DNA]</scope>
    <source>
        <strain evidence="2 3">VK24D</strain>
    </source>
</reference>
<evidence type="ECO:0000313" key="2">
    <source>
        <dbReference type="EMBL" id="MDX8482381.1"/>
    </source>
</evidence>
<dbReference type="InterPro" id="IPR035940">
    <property type="entry name" value="CAP_sf"/>
</dbReference>
<dbReference type="Pfam" id="PF00188">
    <property type="entry name" value="CAP"/>
    <property type="match status" value="1"/>
</dbReference>
<dbReference type="Proteomes" id="UP001287059">
    <property type="component" value="Unassembled WGS sequence"/>
</dbReference>